<evidence type="ECO:0000256" key="9">
    <source>
        <dbReference type="ARBA" id="ARBA00023128"/>
    </source>
</evidence>
<dbReference type="OMA" id="TVSCFGW"/>
<keyword evidence="10" id="KW-0472">Membrane</keyword>
<dbReference type="GO" id="GO:0005524">
    <property type="term" value="F:ATP binding"/>
    <property type="evidence" value="ECO:0007669"/>
    <property type="project" value="UniProtKB-KW"/>
</dbReference>
<dbReference type="EMBL" id="KV441484">
    <property type="protein sequence ID" value="OAG18140.1"/>
    <property type="molecule type" value="Genomic_DNA"/>
</dbReference>
<evidence type="ECO:0000256" key="5">
    <source>
        <dbReference type="ARBA" id="ARBA00022792"/>
    </source>
</evidence>
<evidence type="ECO:0000313" key="15">
    <source>
        <dbReference type="EMBL" id="OAG18140.1"/>
    </source>
</evidence>
<dbReference type="Pfam" id="PF08740">
    <property type="entry name" value="BCS1_N"/>
    <property type="match status" value="1"/>
</dbReference>
<evidence type="ECO:0000313" key="16">
    <source>
        <dbReference type="Proteomes" id="UP000077248"/>
    </source>
</evidence>
<dbReference type="Proteomes" id="UP000077248">
    <property type="component" value="Unassembled WGS sequence"/>
</dbReference>
<dbReference type="Gene3D" id="3.40.50.300">
    <property type="entry name" value="P-loop containing nucleotide triphosphate hydrolases"/>
    <property type="match status" value="1"/>
</dbReference>
<dbReference type="Pfam" id="PF00004">
    <property type="entry name" value="AAA"/>
    <property type="match status" value="1"/>
</dbReference>
<comment type="subcellular location">
    <subcellularLocation>
        <location evidence="1">Mitochondrion inner membrane</location>
        <topology evidence="1">Single-pass membrane protein</topology>
    </subcellularLocation>
</comment>
<keyword evidence="4 12" id="KW-0547">Nucleotide-binding</keyword>
<feature type="compositionally biased region" description="Polar residues" evidence="13">
    <location>
        <begin position="1"/>
        <end position="13"/>
    </location>
</feature>
<accession>A0A177DG36</accession>
<keyword evidence="7 12" id="KW-0067">ATP-binding</keyword>
<dbReference type="VEuPathDB" id="FungiDB:CC77DRAFT_993546"/>
<dbReference type="Pfam" id="PF25426">
    <property type="entry name" value="AAA_lid_BCS1"/>
    <property type="match status" value="1"/>
</dbReference>
<dbReference type="GeneID" id="29122008"/>
<evidence type="ECO:0000256" key="12">
    <source>
        <dbReference type="RuleBase" id="RU003651"/>
    </source>
</evidence>
<feature type="domain" description="AAA+ ATPase" evidence="14">
    <location>
        <begin position="310"/>
        <end position="436"/>
    </location>
</feature>
<keyword evidence="8" id="KW-1133">Transmembrane helix</keyword>
<dbReference type="GO" id="GO:0016887">
    <property type="term" value="F:ATP hydrolysis activity"/>
    <property type="evidence" value="ECO:0007669"/>
    <property type="project" value="InterPro"/>
</dbReference>
<dbReference type="InterPro" id="IPR050747">
    <property type="entry name" value="Mitochondrial_chaperone_BCS1"/>
</dbReference>
<evidence type="ECO:0000259" key="14">
    <source>
        <dbReference type="SMART" id="SM00382"/>
    </source>
</evidence>
<proteinExistence type="inferred from homology"/>
<dbReference type="PROSITE" id="PS00674">
    <property type="entry name" value="AAA"/>
    <property type="match status" value="1"/>
</dbReference>
<dbReference type="InterPro" id="IPR003959">
    <property type="entry name" value="ATPase_AAA_core"/>
</dbReference>
<dbReference type="AlphaFoldDB" id="A0A177DG36"/>
<evidence type="ECO:0000256" key="10">
    <source>
        <dbReference type="ARBA" id="ARBA00023136"/>
    </source>
</evidence>
<reference evidence="15 16" key="1">
    <citation type="submission" date="2016-05" db="EMBL/GenBank/DDBJ databases">
        <title>Comparative analysis of secretome profiles of manganese(II)-oxidizing ascomycete fungi.</title>
        <authorList>
            <consortium name="DOE Joint Genome Institute"/>
            <person name="Zeiner C.A."/>
            <person name="Purvine S.O."/>
            <person name="Zink E.M."/>
            <person name="Wu S."/>
            <person name="Pasa-Tolic L."/>
            <person name="Chaput D.L."/>
            <person name="Haridas S."/>
            <person name="Grigoriev I.V."/>
            <person name="Santelli C.M."/>
            <person name="Hansel C.M."/>
        </authorList>
    </citation>
    <scope>NUCLEOTIDE SEQUENCE [LARGE SCALE GENOMIC DNA]</scope>
    <source>
        <strain evidence="15 16">SRC1lrK2f</strain>
    </source>
</reference>
<evidence type="ECO:0000256" key="13">
    <source>
        <dbReference type="SAM" id="MobiDB-lite"/>
    </source>
</evidence>
<dbReference type="SUPFAM" id="SSF52540">
    <property type="entry name" value="P-loop containing nucleoside triphosphate hydrolases"/>
    <property type="match status" value="1"/>
</dbReference>
<comment type="catalytic activity">
    <reaction evidence="11">
        <text>ATP + H2O = ADP + phosphate + H(+)</text>
        <dbReference type="Rhea" id="RHEA:13065"/>
        <dbReference type="ChEBI" id="CHEBI:15377"/>
        <dbReference type="ChEBI" id="CHEBI:15378"/>
        <dbReference type="ChEBI" id="CHEBI:30616"/>
        <dbReference type="ChEBI" id="CHEBI:43474"/>
        <dbReference type="ChEBI" id="CHEBI:456216"/>
    </reaction>
    <physiologicalReaction direction="left-to-right" evidence="11">
        <dbReference type="Rhea" id="RHEA:13066"/>
    </physiologicalReaction>
</comment>
<evidence type="ECO:0000256" key="11">
    <source>
        <dbReference type="ARBA" id="ARBA00048778"/>
    </source>
</evidence>
<evidence type="ECO:0000256" key="6">
    <source>
        <dbReference type="ARBA" id="ARBA00022801"/>
    </source>
</evidence>
<name>A0A177DG36_ALTAL</name>
<dbReference type="InterPro" id="IPR057495">
    <property type="entry name" value="AAA_lid_BCS1"/>
</dbReference>
<protein>
    <submittedName>
        <fullName evidence="15">p-loop containing nucleoside triphosphate hydrolase protein</fullName>
    </submittedName>
</protein>
<dbReference type="SMART" id="SM00382">
    <property type="entry name" value="AAA"/>
    <property type="match status" value="1"/>
</dbReference>
<keyword evidence="3" id="KW-0812">Transmembrane</keyword>
<sequence>MAASMSEPSTDLTFSPGKASQLWPEPLDTPGLIPRHLKRSATGQFPILEVIQRLLYRLKPSGVGDLEKILALVGLYQAAQPVYKHLKGLFIWAFTVQVTIPETDPVAREVLAWMGAEVILNSHTRSAMLVTGGLQDPNDDFHRRMMVARNPGAAADKADEEVLCLPPIGTRLFWVGFMLGWIPRPYVFSRRGGFGYRNNSGMTGNILDDSGQLQNSLTVMTLGWSLKPLRDFTRLCHDFRIKNLTGTTTVYFAGDRTDPYGNGWQSVSKAIRRLDTIDMDEKVKSDLVRDAEYYYSDESRSFFADCGIPYRRGYLFHGPPGTGKSSFSAALAGHLSCDIYHINLSTGSISDGTLHRLFLGLPRKCVVVLEDIDSAGIGREQGPSDDRTEALQHAQAAIDEIHSRLLIMTSNAPDTLDEALTRPGRIDKKVYFGNMDASAGKSIFKRLIGRSALARDSAFTMEQVEQWATEFSDRMPNDIFSPAQVQNYLQGCRGDPIKALDGIDAWIAEHKRDAQGLDDPNNTTRDGVASNVLVKDMPDLTV</sequence>
<evidence type="ECO:0000256" key="2">
    <source>
        <dbReference type="ARBA" id="ARBA00007448"/>
    </source>
</evidence>
<dbReference type="KEGG" id="aalt:CC77DRAFT_993546"/>
<dbReference type="InterPro" id="IPR003960">
    <property type="entry name" value="ATPase_AAA_CS"/>
</dbReference>
<dbReference type="InterPro" id="IPR014851">
    <property type="entry name" value="BCS1_N"/>
</dbReference>
<dbReference type="InterPro" id="IPR003593">
    <property type="entry name" value="AAA+_ATPase"/>
</dbReference>
<evidence type="ECO:0000256" key="1">
    <source>
        <dbReference type="ARBA" id="ARBA00004434"/>
    </source>
</evidence>
<keyword evidence="16" id="KW-1185">Reference proteome</keyword>
<evidence type="ECO:0000256" key="4">
    <source>
        <dbReference type="ARBA" id="ARBA00022741"/>
    </source>
</evidence>
<evidence type="ECO:0000256" key="7">
    <source>
        <dbReference type="ARBA" id="ARBA00022840"/>
    </source>
</evidence>
<keyword evidence="9" id="KW-0496">Mitochondrion</keyword>
<evidence type="ECO:0000256" key="3">
    <source>
        <dbReference type="ARBA" id="ARBA00022692"/>
    </source>
</evidence>
<feature type="region of interest" description="Disordered" evidence="13">
    <location>
        <begin position="1"/>
        <end position="21"/>
    </location>
</feature>
<dbReference type="PANTHER" id="PTHR23070">
    <property type="entry name" value="BCS1 AAA-TYPE ATPASE"/>
    <property type="match status" value="1"/>
</dbReference>
<dbReference type="InterPro" id="IPR027417">
    <property type="entry name" value="P-loop_NTPase"/>
</dbReference>
<dbReference type="GO" id="GO:0005743">
    <property type="term" value="C:mitochondrial inner membrane"/>
    <property type="evidence" value="ECO:0007669"/>
    <property type="project" value="UniProtKB-SubCell"/>
</dbReference>
<comment type="similarity">
    <text evidence="2">Belongs to the AAA ATPase family. BCS1 subfamily.</text>
</comment>
<gene>
    <name evidence="15" type="ORF">CC77DRAFT_993546</name>
</gene>
<dbReference type="RefSeq" id="XP_018383561.1">
    <property type="nucleotide sequence ID" value="XM_018536414.1"/>
</dbReference>
<evidence type="ECO:0000256" key="8">
    <source>
        <dbReference type="ARBA" id="ARBA00022989"/>
    </source>
</evidence>
<keyword evidence="5" id="KW-0999">Mitochondrion inner membrane</keyword>
<organism evidence="15 16">
    <name type="scientific">Alternaria alternata</name>
    <name type="common">Alternaria rot fungus</name>
    <name type="synonym">Torula alternata</name>
    <dbReference type="NCBI Taxonomy" id="5599"/>
    <lineage>
        <taxon>Eukaryota</taxon>
        <taxon>Fungi</taxon>
        <taxon>Dikarya</taxon>
        <taxon>Ascomycota</taxon>
        <taxon>Pezizomycotina</taxon>
        <taxon>Dothideomycetes</taxon>
        <taxon>Pleosporomycetidae</taxon>
        <taxon>Pleosporales</taxon>
        <taxon>Pleosporineae</taxon>
        <taxon>Pleosporaceae</taxon>
        <taxon>Alternaria</taxon>
        <taxon>Alternaria sect. Alternaria</taxon>
        <taxon>Alternaria alternata complex</taxon>
    </lineage>
</organism>
<keyword evidence="6 15" id="KW-0378">Hydrolase</keyword>
<dbReference type="STRING" id="5599.A0A177DG36"/>